<evidence type="ECO:0000256" key="1">
    <source>
        <dbReference type="ARBA" id="ARBA00022723"/>
    </source>
</evidence>
<keyword evidence="1" id="KW-0479">Metal-binding</keyword>
<sequence>MRREPRNNKQGSKTLCCDGPSVVSTCSAAIEEEKINCPGCEEAYEEPITEDWVQCGACKQWWHEDCSGYKGFRPFKCDVC</sequence>
<evidence type="ECO:0000256" key="3">
    <source>
        <dbReference type="ARBA" id="ARBA00022833"/>
    </source>
</evidence>
<reference evidence="4 5" key="1">
    <citation type="submission" date="2017-12" db="EMBL/GenBank/DDBJ databases">
        <title>Hemimetabolous genomes reveal molecular basis of termite eusociality.</title>
        <authorList>
            <person name="Harrison M.C."/>
            <person name="Jongepier E."/>
            <person name="Robertson H.M."/>
            <person name="Arning N."/>
            <person name="Bitard-Feildel T."/>
            <person name="Chao H."/>
            <person name="Childers C.P."/>
            <person name="Dinh H."/>
            <person name="Doddapaneni H."/>
            <person name="Dugan S."/>
            <person name="Gowin J."/>
            <person name="Greiner C."/>
            <person name="Han Y."/>
            <person name="Hu H."/>
            <person name="Hughes D.S.T."/>
            <person name="Huylmans A.-K."/>
            <person name="Kemena C."/>
            <person name="Kremer L.P.M."/>
            <person name="Lee S.L."/>
            <person name="Lopez-Ezquerra A."/>
            <person name="Mallet L."/>
            <person name="Monroy-Kuhn J.M."/>
            <person name="Moser A."/>
            <person name="Murali S.C."/>
            <person name="Muzny D.M."/>
            <person name="Otani S."/>
            <person name="Piulachs M.-D."/>
            <person name="Poelchau M."/>
            <person name="Qu J."/>
            <person name="Schaub F."/>
            <person name="Wada-Katsumata A."/>
            <person name="Worley K.C."/>
            <person name="Xie Q."/>
            <person name="Ylla G."/>
            <person name="Poulsen M."/>
            <person name="Gibbs R.A."/>
            <person name="Schal C."/>
            <person name="Richards S."/>
            <person name="Belles X."/>
            <person name="Korb J."/>
            <person name="Bornberg-Bauer E."/>
        </authorList>
    </citation>
    <scope>NUCLEOTIDE SEQUENCE [LARGE SCALE GENOMIC DNA]</scope>
    <source>
        <tissue evidence="4">Whole body</tissue>
    </source>
</reference>
<dbReference type="PROSITE" id="PS01359">
    <property type="entry name" value="ZF_PHD_1"/>
    <property type="match status" value="1"/>
</dbReference>
<dbReference type="InterPro" id="IPR013083">
    <property type="entry name" value="Znf_RING/FYVE/PHD"/>
</dbReference>
<proteinExistence type="predicted"/>
<dbReference type="InterPro" id="IPR011011">
    <property type="entry name" value="Znf_FYVE_PHD"/>
</dbReference>
<dbReference type="Proteomes" id="UP000235965">
    <property type="component" value="Unassembled WGS sequence"/>
</dbReference>
<evidence type="ECO:0000256" key="2">
    <source>
        <dbReference type="ARBA" id="ARBA00022771"/>
    </source>
</evidence>
<comment type="caution">
    <text evidence="4">The sequence shown here is derived from an EMBL/GenBank/DDBJ whole genome shotgun (WGS) entry which is preliminary data.</text>
</comment>
<keyword evidence="3" id="KW-0862">Zinc</keyword>
<evidence type="ECO:0000313" key="5">
    <source>
        <dbReference type="Proteomes" id="UP000235965"/>
    </source>
</evidence>
<accession>A0A2J7R542</accession>
<name>A0A2J7R542_9NEOP</name>
<keyword evidence="5" id="KW-1185">Reference proteome</keyword>
<gene>
    <name evidence="4" type="ORF">B7P43_G03553</name>
</gene>
<dbReference type="SUPFAM" id="SSF57903">
    <property type="entry name" value="FYVE/PHD zinc finger"/>
    <property type="match status" value="1"/>
</dbReference>
<evidence type="ECO:0000313" key="4">
    <source>
        <dbReference type="EMBL" id="PNF35946.1"/>
    </source>
</evidence>
<dbReference type="Gene3D" id="3.30.40.10">
    <property type="entry name" value="Zinc/RING finger domain, C3HC4 (zinc finger)"/>
    <property type="match status" value="1"/>
</dbReference>
<keyword evidence="2" id="KW-0863">Zinc-finger</keyword>
<dbReference type="InParanoid" id="A0A2J7R542"/>
<dbReference type="InterPro" id="IPR019786">
    <property type="entry name" value="Zinc_finger_PHD-type_CS"/>
</dbReference>
<dbReference type="GO" id="GO:0008270">
    <property type="term" value="F:zinc ion binding"/>
    <property type="evidence" value="ECO:0007669"/>
    <property type="project" value="UniProtKB-KW"/>
</dbReference>
<protein>
    <recommendedName>
        <fullName evidence="6">Zinc finger PHD-type domain-containing protein</fullName>
    </recommendedName>
</protein>
<organism evidence="4 5">
    <name type="scientific">Cryptotermes secundus</name>
    <dbReference type="NCBI Taxonomy" id="105785"/>
    <lineage>
        <taxon>Eukaryota</taxon>
        <taxon>Metazoa</taxon>
        <taxon>Ecdysozoa</taxon>
        <taxon>Arthropoda</taxon>
        <taxon>Hexapoda</taxon>
        <taxon>Insecta</taxon>
        <taxon>Pterygota</taxon>
        <taxon>Neoptera</taxon>
        <taxon>Polyneoptera</taxon>
        <taxon>Dictyoptera</taxon>
        <taxon>Blattodea</taxon>
        <taxon>Blattoidea</taxon>
        <taxon>Termitoidae</taxon>
        <taxon>Kalotermitidae</taxon>
        <taxon>Cryptotermitinae</taxon>
        <taxon>Cryptotermes</taxon>
    </lineage>
</organism>
<dbReference type="AlphaFoldDB" id="A0A2J7R542"/>
<dbReference type="EMBL" id="NEVH01007395">
    <property type="protein sequence ID" value="PNF35946.1"/>
    <property type="molecule type" value="Genomic_DNA"/>
</dbReference>
<evidence type="ECO:0008006" key="6">
    <source>
        <dbReference type="Google" id="ProtNLM"/>
    </source>
</evidence>